<organism evidence="5 6">
    <name type="scientific">Neptunicella marina</name>
    <dbReference type="NCBI Taxonomy" id="2125989"/>
    <lineage>
        <taxon>Bacteria</taxon>
        <taxon>Pseudomonadati</taxon>
        <taxon>Pseudomonadota</taxon>
        <taxon>Gammaproteobacteria</taxon>
        <taxon>Alteromonadales</taxon>
        <taxon>Alteromonadaceae</taxon>
        <taxon>Neptunicella</taxon>
    </lineage>
</organism>
<dbReference type="Proteomes" id="UP000601768">
    <property type="component" value="Unassembled WGS sequence"/>
</dbReference>
<dbReference type="Gene3D" id="1.10.10.60">
    <property type="entry name" value="Homeodomain-like"/>
    <property type="match status" value="1"/>
</dbReference>
<reference evidence="5" key="1">
    <citation type="journal article" date="2018" name="Int. J. Syst. Evol. Microbiol.">
        <title>Neptunicella marina gen. nov., sp. nov., isolated from surface seawater.</title>
        <authorList>
            <person name="Liu X."/>
            <person name="Lai Q."/>
            <person name="Du Y."/>
            <person name="Zhang X."/>
            <person name="Liu Z."/>
            <person name="Sun F."/>
            <person name="Shao Z."/>
        </authorList>
    </citation>
    <scope>NUCLEOTIDE SEQUENCE</scope>
    <source>
        <strain evidence="5">S27-2</strain>
    </source>
</reference>
<dbReference type="InterPro" id="IPR050204">
    <property type="entry name" value="AraC_XylS_family_regulators"/>
</dbReference>
<protein>
    <submittedName>
        <fullName evidence="5">AraC family transcriptional regulator</fullName>
    </submittedName>
</protein>
<dbReference type="GO" id="GO:0003700">
    <property type="term" value="F:DNA-binding transcription factor activity"/>
    <property type="evidence" value="ECO:0007669"/>
    <property type="project" value="InterPro"/>
</dbReference>
<dbReference type="CDD" id="cd02208">
    <property type="entry name" value="cupin_RmlC-like"/>
    <property type="match status" value="1"/>
</dbReference>
<dbReference type="AlphaFoldDB" id="A0A8J6IXR5"/>
<evidence type="ECO:0000256" key="2">
    <source>
        <dbReference type="ARBA" id="ARBA00023125"/>
    </source>
</evidence>
<comment type="caution">
    <text evidence="5">The sequence shown here is derived from an EMBL/GenBank/DDBJ whole genome shotgun (WGS) entry which is preliminary data.</text>
</comment>
<dbReference type="InterPro" id="IPR032783">
    <property type="entry name" value="AraC_lig"/>
</dbReference>
<feature type="domain" description="HTH araC/xylS-type" evidence="4">
    <location>
        <begin position="177"/>
        <end position="274"/>
    </location>
</feature>
<dbReference type="PROSITE" id="PS00041">
    <property type="entry name" value="HTH_ARAC_FAMILY_1"/>
    <property type="match status" value="1"/>
</dbReference>
<dbReference type="SMART" id="SM00342">
    <property type="entry name" value="HTH_ARAC"/>
    <property type="match status" value="1"/>
</dbReference>
<dbReference type="EMBL" id="JACNEP010000014">
    <property type="protein sequence ID" value="MBC3767193.1"/>
    <property type="molecule type" value="Genomic_DNA"/>
</dbReference>
<keyword evidence="3" id="KW-0804">Transcription</keyword>
<name>A0A8J6IXR5_9ALTE</name>
<dbReference type="InterPro" id="IPR009057">
    <property type="entry name" value="Homeodomain-like_sf"/>
</dbReference>
<dbReference type="SUPFAM" id="SSF46689">
    <property type="entry name" value="Homeodomain-like"/>
    <property type="match status" value="2"/>
</dbReference>
<accession>A0A8J6IXR5</accession>
<dbReference type="PANTHER" id="PTHR46796:SF13">
    <property type="entry name" value="HTH-TYPE TRANSCRIPTIONAL ACTIVATOR RHAS"/>
    <property type="match status" value="1"/>
</dbReference>
<dbReference type="InterPro" id="IPR018060">
    <property type="entry name" value="HTH_AraC"/>
</dbReference>
<keyword evidence="1" id="KW-0805">Transcription regulation</keyword>
<dbReference type="GO" id="GO:0043565">
    <property type="term" value="F:sequence-specific DNA binding"/>
    <property type="evidence" value="ECO:0007669"/>
    <property type="project" value="InterPro"/>
</dbReference>
<dbReference type="RefSeq" id="WP_186507708.1">
    <property type="nucleotide sequence ID" value="NZ_JACNEP010000014.1"/>
</dbReference>
<dbReference type="InterPro" id="IPR018062">
    <property type="entry name" value="HTH_AraC-typ_CS"/>
</dbReference>
<dbReference type="PROSITE" id="PS01124">
    <property type="entry name" value="HTH_ARAC_FAMILY_2"/>
    <property type="match status" value="1"/>
</dbReference>
<reference evidence="5" key="2">
    <citation type="submission" date="2020-08" db="EMBL/GenBank/DDBJ databases">
        <authorList>
            <person name="Lai Q."/>
        </authorList>
    </citation>
    <scope>NUCLEOTIDE SEQUENCE</scope>
    <source>
        <strain evidence="5">S27-2</strain>
    </source>
</reference>
<evidence type="ECO:0000256" key="3">
    <source>
        <dbReference type="ARBA" id="ARBA00023163"/>
    </source>
</evidence>
<evidence type="ECO:0000313" key="5">
    <source>
        <dbReference type="EMBL" id="MBC3767193.1"/>
    </source>
</evidence>
<evidence type="ECO:0000259" key="4">
    <source>
        <dbReference type="PROSITE" id="PS01124"/>
    </source>
</evidence>
<evidence type="ECO:0000256" key="1">
    <source>
        <dbReference type="ARBA" id="ARBA00023015"/>
    </source>
</evidence>
<keyword evidence="2" id="KW-0238">DNA-binding</keyword>
<dbReference type="PANTHER" id="PTHR46796">
    <property type="entry name" value="HTH-TYPE TRANSCRIPTIONAL ACTIVATOR RHAS-RELATED"/>
    <property type="match status" value="1"/>
</dbReference>
<dbReference type="Pfam" id="PF12852">
    <property type="entry name" value="Cupin_6"/>
    <property type="match status" value="1"/>
</dbReference>
<dbReference type="Pfam" id="PF12833">
    <property type="entry name" value="HTH_18"/>
    <property type="match status" value="1"/>
</dbReference>
<evidence type="ECO:0000313" key="6">
    <source>
        <dbReference type="Proteomes" id="UP000601768"/>
    </source>
</evidence>
<gene>
    <name evidence="5" type="ORF">H8B19_15030</name>
</gene>
<proteinExistence type="predicted"/>
<sequence length="282" mass="31193">MQNVQDNLSEILNRISFSTEVFYSGNLCGVQTLGGNGAGHLHLLESGTLTILTDDGHKVIMNKPSVIFIPGDAVHRIISSESQNAKLVCSTVKFDAANKDSLVNSLPQFVYFNIESRGQAGSTVQWLFEEAFNERLGRQAMLDKLSDIFLLQLLRHVMEQGVILQGVLSAMVHPQLSKVLNAIHDKPQYAWTLEEMADVAAMSRSKFAAVFKSTVGQTPNDYVTGLRLAMAQKLLRNDKPVNIVATEVGYEHGSALARIFRKKLGLSPKEWLQTIRPVKRAS</sequence>
<keyword evidence="6" id="KW-1185">Reference proteome</keyword>